<dbReference type="STRING" id="1122949.GCA_000378725_01480"/>
<accession>A0A379C5D9</accession>
<evidence type="ECO:0000313" key="2">
    <source>
        <dbReference type="Proteomes" id="UP000255517"/>
    </source>
</evidence>
<protein>
    <submittedName>
        <fullName evidence="1">Nucleotidyl transferase of uncharacterized function (DUF1814)</fullName>
    </submittedName>
</protein>
<sequence length="280" mass="32886">MIFTSPRQLKDKIKNVEQKYNLPANTLLNYYMMERFLCRLSNSEYCDNFIIKGGFLISSLIGIDMRSTMDIDTTIKGIPVNEESIRKIIEGVIKIDLEDNIIWEIEKIRSIHEAGEYDDFRITLIATFFNMQTPIKIDITTGDRIIPKEVDYNYQLLFTDKSIDIKAYPLTTILAEKIETILSRNVLNTRARDYYDIYILTKLNPQLDYEGLRKALTIKADERNSLEYIQNSQKYLKEIKASKELKNIWDNYSRKNQYSKEIDWNDIIATINEVLTKLSL</sequence>
<proteinExistence type="predicted"/>
<dbReference type="OrthoDB" id="9808443at2"/>
<dbReference type="AlphaFoldDB" id="A0A379C5D9"/>
<reference evidence="1 2" key="1">
    <citation type="submission" date="2018-06" db="EMBL/GenBank/DDBJ databases">
        <authorList>
            <consortium name="Pathogen Informatics"/>
            <person name="Doyle S."/>
        </authorList>
    </citation>
    <scope>NUCLEOTIDE SEQUENCE [LARGE SCALE GENOMIC DNA]</scope>
    <source>
        <strain evidence="1 2">NCTC13149</strain>
    </source>
</reference>
<dbReference type="EMBL" id="UGSZ01000001">
    <property type="protein sequence ID" value="SUB56945.1"/>
    <property type="molecule type" value="Genomic_DNA"/>
</dbReference>
<dbReference type="InterPro" id="IPR014942">
    <property type="entry name" value="AbiEii"/>
</dbReference>
<gene>
    <name evidence="1" type="ORF">NCTC13149_00760</name>
</gene>
<dbReference type="RefSeq" id="WP_019035127.1">
    <property type="nucleotide sequence ID" value="NZ_UGSZ01000001.1"/>
</dbReference>
<dbReference type="GO" id="GO:0016740">
    <property type="term" value="F:transferase activity"/>
    <property type="evidence" value="ECO:0007669"/>
    <property type="project" value="UniProtKB-KW"/>
</dbReference>
<dbReference type="Proteomes" id="UP000255517">
    <property type="component" value="Unassembled WGS sequence"/>
</dbReference>
<name>A0A379C5D9_9FIRM</name>
<dbReference type="Pfam" id="PF08843">
    <property type="entry name" value="AbiEii"/>
    <property type="match status" value="1"/>
</dbReference>
<evidence type="ECO:0000313" key="1">
    <source>
        <dbReference type="EMBL" id="SUB56945.1"/>
    </source>
</evidence>
<organism evidence="1 2">
    <name type="scientific">Peptoniphilus lacrimalis</name>
    <dbReference type="NCBI Taxonomy" id="33031"/>
    <lineage>
        <taxon>Bacteria</taxon>
        <taxon>Bacillati</taxon>
        <taxon>Bacillota</taxon>
        <taxon>Tissierellia</taxon>
        <taxon>Tissierellales</taxon>
        <taxon>Peptoniphilaceae</taxon>
        <taxon>Peptoniphilus</taxon>
    </lineage>
</organism>
<keyword evidence="1" id="KW-0808">Transferase</keyword>